<dbReference type="Proteomes" id="UP000006732">
    <property type="component" value="Chromosome"/>
</dbReference>
<dbReference type="SFLD" id="SFLDS00029">
    <property type="entry name" value="Radical_SAM"/>
    <property type="match status" value="1"/>
</dbReference>
<dbReference type="Gene3D" id="3.20.20.70">
    <property type="entry name" value="Aldolase class I"/>
    <property type="match status" value="1"/>
</dbReference>
<name>A1ANQ6_PELPD</name>
<dbReference type="NCBIfam" id="TIGR04280">
    <property type="entry name" value="geopep_mat_rSAM"/>
    <property type="match status" value="1"/>
</dbReference>
<dbReference type="PROSITE" id="PS51918">
    <property type="entry name" value="RADICAL_SAM"/>
    <property type="match status" value="1"/>
</dbReference>
<dbReference type="EMBL" id="CP000482">
    <property type="protein sequence ID" value="ABK98976.1"/>
    <property type="molecule type" value="Genomic_DNA"/>
</dbReference>
<dbReference type="InterPro" id="IPR013785">
    <property type="entry name" value="Aldolase_TIM"/>
</dbReference>
<evidence type="ECO:0000256" key="4">
    <source>
        <dbReference type="ARBA" id="ARBA00022723"/>
    </source>
</evidence>
<dbReference type="UniPathway" id="UPA00782"/>
<evidence type="ECO:0000259" key="7">
    <source>
        <dbReference type="PROSITE" id="PS51918"/>
    </source>
</evidence>
<sequence>MQPSCYVTTFPCPDKPGRLLLLATRRCAVMELSDELWQRMRDGGEMEEEERETLQRLGVLVHDREAEKEEMRETFDRINRESRHLSVVAALTMECNLACPYCFKAPFRGEQTMDDAIADLLIRRMSERMSQGLDLTVDFYGGEALLQLTLLKRIATALQRAALEHGVTFQFNIFSNGTLLTRPVVEELLPLGLAAVRLTLDGPPDIHDSQRPFVSGRGSFAAIMENIHAIHDILPIDLGGNFTRENYRRFPELLDLLIARGIDPARFKAVGFSPVVPRADGSLAGDLGGTPRGQALNH</sequence>
<dbReference type="GO" id="GO:0003824">
    <property type="term" value="F:catalytic activity"/>
    <property type="evidence" value="ECO:0007669"/>
    <property type="project" value="InterPro"/>
</dbReference>
<keyword evidence="3" id="KW-0949">S-adenosyl-L-methionine</keyword>
<accession>A1ANQ6</accession>
<evidence type="ECO:0000256" key="2">
    <source>
        <dbReference type="ARBA" id="ARBA00022485"/>
    </source>
</evidence>
<dbReference type="eggNOG" id="COG0641">
    <property type="taxonomic scope" value="Bacteria"/>
</dbReference>
<dbReference type="GO" id="GO:0051539">
    <property type="term" value="F:4 iron, 4 sulfur cluster binding"/>
    <property type="evidence" value="ECO:0007669"/>
    <property type="project" value="UniProtKB-KW"/>
</dbReference>
<dbReference type="AlphaFoldDB" id="A1ANQ6"/>
<dbReference type="PANTHER" id="PTHR43787">
    <property type="entry name" value="FEMO COFACTOR BIOSYNTHESIS PROTEIN NIFB-RELATED"/>
    <property type="match status" value="1"/>
</dbReference>
<evidence type="ECO:0000256" key="5">
    <source>
        <dbReference type="ARBA" id="ARBA00023004"/>
    </source>
</evidence>
<dbReference type="HOGENOM" id="CLU_933355_0_0_7"/>
<comment type="cofactor">
    <cofactor evidence="1">
        <name>[4Fe-4S] cluster</name>
        <dbReference type="ChEBI" id="CHEBI:49883"/>
    </cofactor>
</comment>
<keyword evidence="6" id="KW-0411">Iron-sulfur</keyword>
<dbReference type="SFLD" id="SFLDG01067">
    <property type="entry name" value="SPASM/twitch_domain_containing"/>
    <property type="match status" value="1"/>
</dbReference>
<keyword evidence="5" id="KW-0408">Iron</keyword>
<dbReference type="InterPro" id="IPR058240">
    <property type="entry name" value="rSAM_sf"/>
</dbReference>
<evidence type="ECO:0000256" key="3">
    <source>
        <dbReference type="ARBA" id="ARBA00022691"/>
    </source>
</evidence>
<dbReference type="InterPro" id="IPR007197">
    <property type="entry name" value="rSAM"/>
</dbReference>
<evidence type="ECO:0000256" key="1">
    <source>
        <dbReference type="ARBA" id="ARBA00001966"/>
    </source>
</evidence>
<reference evidence="8 9" key="1">
    <citation type="submission" date="2006-10" db="EMBL/GenBank/DDBJ databases">
        <title>Complete sequence of chromosome of Pelobacter propionicus DSM 2379.</title>
        <authorList>
            <consortium name="US DOE Joint Genome Institute"/>
            <person name="Copeland A."/>
            <person name="Lucas S."/>
            <person name="Lapidus A."/>
            <person name="Barry K."/>
            <person name="Detter J.C."/>
            <person name="Glavina del Rio T."/>
            <person name="Hammon N."/>
            <person name="Israni S."/>
            <person name="Dalin E."/>
            <person name="Tice H."/>
            <person name="Pitluck S."/>
            <person name="Saunders E."/>
            <person name="Brettin T."/>
            <person name="Bruce D."/>
            <person name="Han C."/>
            <person name="Tapia R."/>
            <person name="Schmutz J."/>
            <person name="Larimer F."/>
            <person name="Land M."/>
            <person name="Hauser L."/>
            <person name="Kyrpides N."/>
            <person name="Kim E."/>
            <person name="Lovley D."/>
            <person name="Richardson P."/>
        </authorList>
    </citation>
    <scope>NUCLEOTIDE SEQUENCE [LARGE SCALE GENOMIC DNA]</scope>
    <source>
        <strain evidence="9">DSM 2379 / NBRC 103807 / OttBd1</strain>
    </source>
</reference>
<evidence type="ECO:0000313" key="9">
    <source>
        <dbReference type="Proteomes" id="UP000006732"/>
    </source>
</evidence>
<gene>
    <name evidence="8" type="ordered locus">Ppro_1357</name>
</gene>
<evidence type="ECO:0000313" key="8">
    <source>
        <dbReference type="EMBL" id="ABK98976.1"/>
    </source>
</evidence>
<keyword evidence="4" id="KW-0479">Metal-binding</keyword>
<proteinExistence type="predicted"/>
<dbReference type="RefSeq" id="WP_011735269.1">
    <property type="nucleotide sequence ID" value="NC_008609.1"/>
</dbReference>
<dbReference type="KEGG" id="ppd:Ppro_1357"/>
<dbReference type="SUPFAM" id="SSF102114">
    <property type="entry name" value="Radical SAM enzymes"/>
    <property type="match status" value="1"/>
</dbReference>
<dbReference type="InterPro" id="IPR026322">
    <property type="entry name" value="Geopep_mat_rSAM"/>
</dbReference>
<feature type="domain" description="Radical SAM core" evidence="7">
    <location>
        <begin position="77"/>
        <end position="298"/>
    </location>
</feature>
<evidence type="ECO:0000256" key="6">
    <source>
        <dbReference type="ARBA" id="ARBA00023014"/>
    </source>
</evidence>
<keyword evidence="2" id="KW-0004">4Fe-4S</keyword>
<keyword evidence="9" id="KW-1185">Reference proteome</keyword>
<organism evidence="8 9">
    <name type="scientific">Pelobacter propionicus (strain DSM 2379 / NBRC 103807 / OttBd1)</name>
    <dbReference type="NCBI Taxonomy" id="338966"/>
    <lineage>
        <taxon>Bacteria</taxon>
        <taxon>Pseudomonadati</taxon>
        <taxon>Thermodesulfobacteriota</taxon>
        <taxon>Desulfuromonadia</taxon>
        <taxon>Desulfuromonadales</taxon>
        <taxon>Desulfuromonadaceae</taxon>
        <taxon>Pelobacter</taxon>
    </lineage>
</organism>
<dbReference type="STRING" id="338966.Ppro_1357"/>
<dbReference type="GO" id="GO:0046872">
    <property type="term" value="F:metal ion binding"/>
    <property type="evidence" value="ECO:0007669"/>
    <property type="project" value="UniProtKB-KW"/>
</dbReference>
<protein>
    <submittedName>
        <fullName evidence="8">Radical SAM domain protein</fullName>
    </submittedName>
</protein>
<dbReference type="PANTHER" id="PTHR43787:SF3">
    <property type="entry name" value="ARYLSULFATASE REGULATORY PROTEIN"/>
    <property type="match status" value="1"/>
</dbReference>
<dbReference type="Pfam" id="PF04055">
    <property type="entry name" value="Radical_SAM"/>
    <property type="match status" value="1"/>
</dbReference>
<dbReference type="CDD" id="cd01335">
    <property type="entry name" value="Radical_SAM"/>
    <property type="match status" value="1"/>
</dbReference>